<dbReference type="EMBL" id="JARO02005103">
    <property type="protein sequence ID" value="KPP67347.1"/>
    <property type="molecule type" value="Genomic_DNA"/>
</dbReference>
<dbReference type="GO" id="GO:0031625">
    <property type="term" value="F:ubiquitin protein ligase binding"/>
    <property type="evidence" value="ECO:0007669"/>
    <property type="project" value="TreeGrafter"/>
</dbReference>
<dbReference type="Gene3D" id="2.60.40.640">
    <property type="match status" value="2"/>
</dbReference>
<dbReference type="InterPro" id="IPR011021">
    <property type="entry name" value="Arrestin-like_N"/>
</dbReference>
<dbReference type="Pfam" id="PF00339">
    <property type="entry name" value="Arrestin_N"/>
    <property type="match status" value="1"/>
</dbReference>
<sequence>MERDEEEGYVGTLRLLPSQNLSAFLLGFAGLQRKDIFRAVKVNCLGTCGVSSRMNDTTWDLQEQYFSSTLSLADKGTLTKGEHSLPFQFLIPEPRFTGIKEALVPISCVSSPHLVSAPTSYEGAFGKIVYRLKATIDTPRFSKDYETQMVFFLLRHLNLNEVAHIEQPSSAQTTKKFTYLLVKTGTIVLKAQSDMRGYTPGQVIKLTAHIQNMSGKDTGYMVASLMQKVTYKTKRPTCDERMVAEVEGAGVKAGKNVEWKEQIIVPALPQSGLAGCNLITIDYFVQVSVKSPEVSVRLPIYIGNIPVSCTPRTPVQPVLPTPAPCTTPAPVPLPRSRSHGVAPTAPPAEEAVSLVAAGIATQEVSTKNHSQQDPWGCQPVMSPSSFTHTPSQVCTQAQLQRGTSATSGPLSHVSTGPTAPIFSEGNSTPVRTVSPLILPPEYSTAGYPQEPPPTYEESCDSNGGSGINAGGGPASRQREMSRR</sequence>
<feature type="domain" description="Arrestin C-terminal-like" evidence="3">
    <location>
        <begin position="183"/>
        <end position="307"/>
    </location>
</feature>
<dbReference type="InterPro" id="IPR014756">
    <property type="entry name" value="Ig_E-set"/>
</dbReference>
<dbReference type="GO" id="GO:0005737">
    <property type="term" value="C:cytoplasm"/>
    <property type="evidence" value="ECO:0007669"/>
    <property type="project" value="TreeGrafter"/>
</dbReference>
<dbReference type="InterPro" id="IPR014752">
    <property type="entry name" value="Arrestin-like_C"/>
</dbReference>
<proteinExistence type="inferred from homology"/>
<evidence type="ECO:0000259" key="3">
    <source>
        <dbReference type="SMART" id="SM01017"/>
    </source>
</evidence>
<dbReference type="SUPFAM" id="SSF81296">
    <property type="entry name" value="E set domains"/>
    <property type="match status" value="2"/>
</dbReference>
<dbReference type="GO" id="GO:1990756">
    <property type="term" value="F:ubiquitin-like ligase-substrate adaptor activity"/>
    <property type="evidence" value="ECO:0007669"/>
    <property type="project" value="TreeGrafter"/>
</dbReference>
<dbReference type="Proteomes" id="UP000034805">
    <property type="component" value="Unassembled WGS sequence"/>
</dbReference>
<gene>
    <name evidence="4" type="ORF">Z043_114076</name>
</gene>
<dbReference type="InterPro" id="IPR011022">
    <property type="entry name" value="Arrestin_C-like"/>
</dbReference>
<accession>A0A0P7UGN8</accession>
<name>A0A0P7UGN8_SCLFO</name>
<dbReference type="GO" id="GO:0007399">
    <property type="term" value="P:nervous system development"/>
    <property type="evidence" value="ECO:0007669"/>
    <property type="project" value="UniProtKB-ARBA"/>
</dbReference>
<reference evidence="4 5" key="1">
    <citation type="submission" date="2015-08" db="EMBL/GenBank/DDBJ databases">
        <title>The genome of the Asian arowana (Scleropages formosus).</title>
        <authorList>
            <person name="Tan M.H."/>
            <person name="Gan H.M."/>
            <person name="Croft L.J."/>
            <person name="Austin C.M."/>
        </authorList>
    </citation>
    <scope>NUCLEOTIDE SEQUENCE [LARGE SCALE GENOMIC DNA]</scope>
    <source>
        <strain evidence="4">Aro1</strain>
    </source>
</reference>
<feature type="compositionally biased region" description="Polar residues" evidence="2">
    <location>
        <begin position="399"/>
        <end position="417"/>
    </location>
</feature>
<dbReference type="PANTHER" id="PTHR11188">
    <property type="entry name" value="ARRESTIN DOMAIN CONTAINING PROTEIN"/>
    <property type="match status" value="1"/>
</dbReference>
<dbReference type="STRING" id="113540.ENSSFOP00015020753"/>
<feature type="compositionally biased region" description="Gly residues" evidence="2">
    <location>
        <begin position="463"/>
        <end position="473"/>
    </location>
</feature>
<evidence type="ECO:0000313" key="4">
    <source>
        <dbReference type="EMBL" id="KPP67347.1"/>
    </source>
</evidence>
<dbReference type="PANTHER" id="PTHR11188:SF176">
    <property type="entry name" value="ARRESTIN DOMAIN-CONTAINING PROTEIN 1"/>
    <property type="match status" value="1"/>
</dbReference>
<evidence type="ECO:0000256" key="1">
    <source>
        <dbReference type="ARBA" id="ARBA00005298"/>
    </source>
</evidence>
<protein>
    <submittedName>
        <fullName evidence="4">Arrestin domain-containing protein 1-like</fullName>
    </submittedName>
</protein>
<feature type="region of interest" description="Disordered" evidence="2">
    <location>
        <begin position="399"/>
        <end position="483"/>
    </location>
</feature>
<dbReference type="InterPro" id="IPR050357">
    <property type="entry name" value="Arrestin_domain-protein"/>
</dbReference>
<comment type="caution">
    <text evidence="4">The sequence shown here is derived from an EMBL/GenBank/DDBJ whole genome shotgun (WGS) entry which is preliminary data.</text>
</comment>
<evidence type="ECO:0000313" key="5">
    <source>
        <dbReference type="Proteomes" id="UP000034805"/>
    </source>
</evidence>
<organism evidence="4 5">
    <name type="scientific">Scleropages formosus</name>
    <name type="common">Asian bonytongue</name>
    <name type="synonym">Osteoglossum formosum</name>
    <dbReference type="NCBI Taxonomy" id="113540"/>
    <lineage>
        <taxon>Eukaryota</taxon>
        <taxon>Metazoa</taxon>
        <taxon>Chordata</taxon>
        <taxon>Craniata</taxon>
        <taxon>Vertebrata</taxon>
        <taxon>Euteleostomi</taxon>
        <taxon>Actinopterygii</taxon>
        <taxon>Neopterygii</taxon>
        <taxon>Teleostei</taxon>
        <taxon>Osteoglossocephala</taxon>
        <taxon>Osteoglossomorpha</taxon>
        <taxon>Osteoglossiformes</taxon>
        <taxon>Osteoglossidae</taxon>
        <taxon>Scleropages</taxon>
    </lineage>
</organism>
<dbReference type="Pfam" id="PF02752">
    <property type="entry name" value="Arrestin_C"/>
    <property type="match status" value="1"/>
</dbReference>
<comment type="similarity">
    <text evidence="1">Belongs to the arrestin family.</text>
</comment>
<dbReference type="SMART" id="SM01017">
    <property type="entry name" value="Arrestin_C"/>
    <property type="match status" value="1"/>
</dbReference>
<evidence type="ECO:0000256" key="2">
    <source>
        <dbReference type="SAM" id="MobiDB-lite"/>
    </source>
</evidence>
<dbReference type="AlphaFoldDB" id="A0A0P7UGN8"/>
<dbReference type="GO" id="GO:0015031">
    <property type="term" value="P:protein transport"/>
    <property type="evidence" value="ECO:0007669"/>
    <property type="project" value="TreeGrafter"/>
</dbReference>